<keyword evidence="2" id="KW-1185">Reference proteome</keyword>
<name>A0A0C9WJ62_9AGAR</name>
<organism evidence="1 2">
    <name type="scientific">Laccaria amethystina LaAM-08-1</name>
    <dbReference type="NCBI Taxonomy" id="1095629"/>
    <lineage>
        <taxon>Eukaryota</taxon>
        <taxon>Fungi</taxon>
        <taxon>Dikarya</taxon>
        <taxon>Basidiomycota</taxon>
        <taxon>Agaricomycotina</taxon>
        <taxon>Agaricomycetes</taxon>
        <taxon>Agaricomycetidae</taxon>
        <taxon>Agaricales</taxon>
        <taxon>Agaricineae</taxon>
        <taxon>Hydnangiaceae</taxon>
        <taxon>Laccaria</taxon>
    </lineage>
</organism>
<dbReference type="EMBL" id="KN838807">
    <property type="protein sequence ID" value="KIJ94139.1"/>
    <property type="molecule type" value="Genomic_DNA"/>
</dbReference>
<dbReference type="HOGENOM" id="CLU_2661224_0_0_1"/>
<dbReference type="Proteomes" id="UP000054477">
    <property type="component" value="Unassembled WGS sequence"/>
</dbReference>
<evidence type="ECO:0000313" key="1">
    <source>
        <dbReference type="EMBL" id="KIJ94139.1"/>
    </source>
</evidence>
<reference evidence="1 2" key="1">
    <citation type="submission" date="2014-04" db="EMBL/GenBank/DDBJ databases">
        <authorList>
            <consortium name="DOE Joint Genome Institute"/>
            <person name="Kuo A."/>
            <person name="Kohler A."/>
            <person name="Nagy L.G."/>
            <person name="Floudas D."/>
            <person name="Copeland A."/>
            <person name="Barry K.W."/>
            <person name="Cichocki N."/>
            <person name="Veneault-Fourrey C."/>
            <person name="LaButti K."/>
            <person name="Lindquist E.A."/>
            <person name="Lipzen A."/>
            <person name="Lundell T."/>
            <person name="Morin E."/>
            <person name="Murat C."/>
            <person name="Sun H."/>
            <person name="Tunlid A."/>
            <person name="Henrissat B."/>
            <person name="Grigoriev I.V."/>
            <person name="Hibbett D.S."/>
            <person name="Martin F."/>
            <person name="Nordberg H.P."/>
            <person name="Cantor M.N."/>
            <person name="Hua S.X."/>
        </authorList>
    </citation>
    <scope>NUCLEOTIDE SEQUENCE [LARGE SCALE GENOMIC DNA]</scope>
    <source>
        <strain evidence="1 2">LaAM-08-1</strain>
    </source>
</reference>
<protein>
    <submittedName>
        <fullName evidence="1">Uncharacterized protein</fullName>
    </submittedName>
</protein>
<gene>
    <name evidence="1" type="ORF">K443DRAFT_110919</name>
</gene>
<accession>A0A0C9WJ62</accession>
<proteinExistence type="predicted"/>
<dbReference type="OrthoDB" id="10429933at2759"/>
<feature type="non-terminal residue" evidence="1">
    <location>
        <position position="76"/>
    </location>
</feature>
<evidence type="ECO:0000313" key="2">
    <source>
        <dbReference type="Proteomes" id="UP000054477"/>
    </source>
</evidence>
<dbReference type="AlphaFoldDB" id="A0A0C9WJ62"/>
<sequence>SGHRADDDSTGSAAMLAQNGKVLLGALSETDSRKSMTSIVTGATASRDEIPHYKSALIYLLFQLEQVRKSSSFVGD</sequence>
<reference evidence="2" key="2">
    <citation type="submission" date="2015-01" db="EMBL/GenBank/DDBJ databases">
        <title>Evolutionary Origins and Diversification of the Mycorrhizal Mutualists.</title>
        <authorList>
            <consortium name="DOE Joint Genome Institute"/>
            <consortium name="Mycorrhizal Genomics Consortium"/>
            <person name="Kohler A."/>
            <person name="Kuo A."/>
            <person name="Nagy L.G."/>
            <person name="Floudas D."/>
            <person name="Copeland A."/>
            <person name="Barry K.W."/>
            <person name="Cichocki N."/>
            <person name="Veneault-Fourrey C."/>
            <person name="LaButti K."/>
            <person name="Lindquist E.A."/>
            <person name="Lipzen A."/>
            <person name="Lundell T."/>
            <person name="Morin E."/>
            <person name="Murat C."/>
            <person name="Riley R."/>
            <person name="Ohm R."/>
            <person name="Sun H."/>
            <person name="Tunlid A."/>
            <person name="Henrissat B."/>
            <person name="Grigoriev I.V."/>
            <person name="Hibbett D.S."/>
            <person name="Martin F."/>
        </authorList>
    </citation>
    <scope>NUCLEOTIDE SEQUENCE [LARGE SCALE GENOMIC DNA]</scope>
    <source>
        <strain evidence="2">LaAM-08-1</strain>
    </source>
</reference>